<evidence type="ECO:0000259" key="5">
    <source>
        <dbReference type="PROSITE" id="PS51736"/>
    </source>
</evidence>
<dbReference type="PANTHER" id="PTHR30461">
    <property type="entry name" value="DNA-INVERTASE FROM LAMBDOID PROPHAGE"/>
    <property type="match status" value="1"/>
</dbReference>
<dbReference type="SUPFAM" id="SSF48295">
    <property type="entry name" value="TrpR-like"/>
    <property type="match status" value="1"/>
</dbReference>
<sequence>MKIGYARVSTKHQRESLDLQIVSLKTAGCTEVYSEIISGVNSKRPELTKLLSEIQMGETLVITAVDRLGRSLKDLIGIISDLKERSIYFQSLKEQMDTSTNTGMLMFNMMGSIAEFERNLINRRIYEGVKRAKELGKYKGRTYSVDKSIRQEYVRMLKSGKYSVSYLAKMAKVSRQTLYNWQIEFTNDQKCVQ</sequence>
<reference evidence="6 7" key="1">
    <citation type="submission" date="2022-10" db="EMBL/GenBank/DDBJ databases">
        <title>Host association and intracellularity evolved multiple times independently in the Rickettsiales.</title>
        <authorList>
            <person name="Castelli M."/>
            <person name="Nardi T."/>
            <person name="Gammuto L."/>
            <person name="Bellinzona G."/>
            <person name="Sabaneyeva E."/>
            <person name="Potekhin A."/>
            <person name="Serra V."/>
            <person name="Petroni G."/>
            <person name="Sassera D."/>
        </authorList>
    </citation>
    <scope>NUCLEOTIDE SEQUENCE [LARGE SCALE GENOMIC DNA]</scope>
    <source>
        <strain evidence="6 7">Kr 154-4</strain>
    </source>
</reference>
<dbReference type="CDD" id="cd03768">
    <property type="entry name" value="SR_ResInv"/>
    <property type="match status" value="1"/>
</dbReference>
<dbReference type="PROSITE" id="PS00397">
    <property type="entry name" value="RECOMBINASES_1"/>
    <property type="match status" value="1"/>
</dbReference>
<dbReference type="Proteomes" id="UP001326613">
    <property type="component" value="Chromosome"/>
</dbReference>
<feature type="domain" description="Resolvase/invertase-type recombinase catalytic" evidence="5">
    <location>
        <begin position="1"/>
        <end position="136"/>
    </location>
</feature>
<evidence type="ECO:0000256" key="4">
    <source>
        <dbReference type="PROSITE-ProRule" id="PRU10137"/>
    </source>
</evidence>
<proteinExistence type="predicted"/>
<dbReference type="PROSITE" id="PS00398">
    <property type="entry name" value="RECOMBINASES_2"/>
    <property type="match status" value="1"/>
</dbReference>
<evidence type="ECO:0000256" key="2">
    <source>
        <dbReference type="ARBA" id="ARBA00023125"/>
    </source>
</evidence>
<evidence type="ECO:0000313" key="6">
    <source>
        <dbReference type="EMBL" id="WPY00629.1"/>
    </source>
</evidence>
<evidence type="ECO:0000256" key="1">
    <source>
        <dbReference type="ARBA" id="ARBA00022908"/>
    </source>
</evidence>
<dbReference type="PROSITE" id="PS51736">
    <property type="entry name" value="RECOMBINASES_3"/>
    <property type="match status" value="1"/>
</dbReference>
<dbReference type="RefSeq" id="WP_323738683.1">
    <property type="nucleotide sequence ID" value="NZ_CP112932.1"/>
</dbReference>
<accession>A0ABZ0UX33</accession>
<dbReference type="EMBL" id="CP112932">
    <property type="protein sequence ID" value="WPY00629.1"/>
    <property type="molecule type" value="Genomic_DNA"/>
</dbReference>
<evidence type="ECO:0000256" key="3">
    <source>
        <dbReference type="ARBA" id="ARBA00023172"/>
    </source>
</evidence>
<protein>
    <submittedName>
        <fullName evidence="6">Recombinase family protein</fullName>
    </submittedName>
</protein>
<dbReference type="PANTHER" id="PTHR30461:SF2">
    <property type="entry name" value="SERINE RECOMBINASE PINE-RELATED"/>
    <property type="match status" value="1"/>
</dbReference>
<dbReference type="Pfam" id="PF00239">
    <property type="entry name" value="Resolvase"/>
    <property type="match status" value="1"/>
</dbReference>
<keyword evidence="1" id="KW-0229">DNA integration</keyword>
<dbReference type="InterPro" id="IPR010921">
    <property type="entry name" value="Trp_repressor/repl_initiator"/>
</dbReference>
<organism evidence="6 7">
    <name type="scientific">Candidatus Trichorickettsia mobilis</name>
    <dbReference type="NCBI Taxonomy" id="1346319"/>
    <lineage>
        <taxon>Bacteria</taxon>
        <taxon>Pseudomonadati</taxon>
        <taxon>Pseudomonadota</taxon>
        <taxon>Alphaproteobacteria</taxon>
        <taxon>Rickettsiales</taxon>
        <taxon>Rickettsiaceae</taxon>
        <taxon>Rickettsieae</taxon>
        <taxon>Candidatus Trichorickettsia</taxon>
    </lineage>
</organism>
<gene>
    <name evidence="6" type="ORF">Trichorick_00512</name>
</gene>
<dbReference type="InterPro" id="IPR006118">
    <property type="entry name" value="Recombinase_CS"/>
</dbReference>
<keyword evidence="3" id="KW-0233">DNA recombination</keyword>
<dbReference type="Gene3D" id="3.40.50.1390">
    <property type="entry name" value="Resolvase, N-terminal catalytic domain"/>
    <property type="match status" value="1"/>
</dbReference>
<dbReference type="SUPFAM" id="SSF53041">
    <property type="entry name" value="Resolvase-like"/>
    <property type="match status" value="1"/>
</dbReference>
<name>A0ABZ0UX33_9RICK</name>
<evidence type="ECO:0000313" key="7">
    <source>
        <dbReference type="Proteomes" id="UP001326613"/>
    </source>
</evidence>
<dbReference type="SMART" id="SM00857">
    <property type="entry name" value="Resolvase"/>
    <property type="match status" value="1"/>
</dbReference>
<dbReference type="InterPro" id="IPR036162">
    <property type="entry name" value="Resolvase-like_N_sf"/>
</dbReference>
<keyword evidence="7" id="KW-1185">Reference proteome</keyword>
<feature type="active site" description="O-(5'-phospho-DNA)-serine intermediate" evidence="4">
    <location>
        <position position="9"/>
    </location>
</feature>
<keyword evidence="2" id="KW-0238">DNA-binding</keyword>
<dbReference type="InterPro" id="IPR006119">
    <property type="entry name" value="Resolv_N"/>
</dbReference>
<dbReference type="InterPro" id="IPR050639">
    <property type="entry name" value="SSR_resolvase"/>
</dbReference>